<comment type="similarity">
    <text evidence="1">Belongs to the Gfa family.</text>
</comment>
<dbReference type="InterPro" id="IPR011057">
    <property type="entry name" value="Mss4-like_sf"/>
</dbReference>
<dbReference type="Proteomes" id="UP001352263">
    <property type="component" value="Unassembled WGS sequence"/>
</dbReference>
<dbReference type="Gene3D" id="3.90.1590.10">
    <property type="entry name" value="glutathione-dependent formaldehyde- activating enzyme (gfa)"/>
    <property type="match status" value="1"/>
</dbReference>
<reference evidence="6 7" key="1">
    <citation type="submission" date="2023-10" db="EMBL/GenBank/DDBJ databases">
        <title>Noviherbaspirillum sp. CPCC 100848 genome assembly.</title>
        <authorList>
            <person name="Li X.Y."/>
            <person name="Fang X.M."/>
        </authorList>
    </citation>
    <scope>NUCLEOTIDE SEQUENCE [LARGE SCALE GENOMIC DNA]</scope>
    <source>
        <strain evidence="6 7">CPCC 100848</strain>
    </source>
</reference>
<keyword evidence="3" id="KW-0862">Zinc</keyword>
<dbReference type="PROSITE" id="PS51891">
    <property type="entry name" value="CENP_V_GFA"/>
    <property type="match status" value="1"/>
</dbReference>
<evidence type="ECO:0000313" key="7">
    <source>
        <dbReference type="Proteomes" id="UP001352263"/>
    </source>
</evidence>
<keyword evidence="2" id="KW-0479">Metal-binding</keyword>
<dbReference type="PANTHER" id="PTHR33337:SF40">
    <property type="entry name" value="CENP-V_GFA DOMAIN-CONTAINING PROTEIN-RELATED"/>
    <property type="match status" value="1"/>
</dbReference>
<feature type="domain" description="CENP-V/GFA" evidence="5">
    <location>
        <begin position="2"/>
        <end position="118"/>
    </location>
</feature>
<dbReference type="SUPFAM" id="SSF51316">
    <property type="entry name" value="Mss4-like"/>
    <property type="match status" value="1"/>
</dbReference>
<organism evidence="6 7">
    <name type="scientific">Noviherbaspirillum album</name>
    <dbReference type="NCBI Taxonomy" id="3080276"/>
    <lineage>
        <taxon>Bacteria</taxon>
        <taxon>Pseudomonadati</taxon>
        <taxon>Pseudomonadota</taxon>
        <taxon>Betaproteobacteria</taxon>
        <taxon>Burkholderiales</taxon>
        <taxon>Oxalobacteraceae</taxon>
        <taxon>Noviherbaspirillum</taxon>
    </lineage>
</organism>
<comment type="caution">
    <text evidence="6">The sequence shown here is derived from an EMBL/GenBank/DDBJ whole genome shotgun (WGS) entry which is preliminary data.</text>
</comment>
<evidence type="ECO:0000256" key="1">
    <source>
        <dbReference type="ARBA" id="ARBA00005495"/>
    </source>
</evidence>
<evidence type="ECO:0000256" key="2">
    <source>
        <dbReference type="ARBA" id="ARBA00022723"/>
    </source>
</evidence>
<dbReference type="EMBL" id="JAWIIV010000004">
    <property type="protein sequence ID" value="MEC4718813.1"/>
    <property type="molecule type" value="Genomic_DNA"/>
</dbReference>
<dbReference type="RefSeq" id="WP_326505535.1">
    <property type="nucleotide sequence ID" value="NZ_JAWIIV010000004.1"/>
</dbReference>
<accession>A0ABU6J5L1</accession>
<proteinExistence type="inferred from homology"/>
<keyword evidence="7" id="KW-1185">Reference proteome</keyword>
<protein>
    <submittedName>
        <fullName evidence="6">GFA family protein</fullName>
    </submittedName>
</protein>
<dbReference type="InterPro" id="IPR006913">
    <property type="entry name" value="CENP-V/GFA"/>
</dbReference>
<dbReference type="PANTHER" id="PTHR33337">
    <property type="entry name" value="GFA DOMAIN-CONTAINING PROTEIN"/>
    <property type="match status" value="1"/>
</dbReference>
<keyword evidence="4" id="KW-0456">Lyase</keyword>
<gene>
    <name evidence="6" type="ORF">RY831_06625</name>
</gene>
<evidence type="ECO:0000256" key="3">
    <source>
        <dbReference type="ARBA" id="ARBA00022833"/>
    </source>
</evidence>
<dbReference type="Pfam" id="PF04828">
    <property type="entry name" value="GFA"/>
    <property type="match status" value="1"/>
</dbReference>
<name>A0ABU6J5L1_9BURK</name>
<evidence type="ECO:0000256" key="4">
    <source>
        <dbReference type="ARBA" id="ARBA00023239"/>
    </source>
</evidence>
<evidence type="ECO:0000313" key="6">
    <source>
        <dbReference type="EMBL" id="MEC4718813.1"/>
    </source>
</evidence>
<evidence type="ECO:0000259" key="5">
    <source>
        <dbReference type="PROSITE" id="PS51891"/>
    </source>
</evidence>
<sequence>MMQGSCMCGGVRYEYAGGFGTITICHCSDCRKAQGGAGVIAAPVEKEKFTWTQGEDLIQEYESSPGKKRAFCRACGSPLYSRRDAEPAVLRLRMGSLDSETDVTPAAHIFTLGVPPWAAIDDNLPHYDTHEPGRVSDAE</sequence>